<proteinExistence type="predicted"/>
<accession>A0A9P5NMD7</accession>
<evidence type="ECO:0000313" key="3">
    <source>
        <dbReference type="Proteomes" id="UP000724874"/>
    </source>
</evidence>
<keyword evidence="3" id="KW-1185">Reference proteome</keyword>
<organism evidence="2 3">
    <name type="scientific">Gymnopilus junonius</name>
    <name type="common">Spectacular rustgill mushroom</name>
    <name type="synonym">Gymnopilus spectabilis subsp. junonius</name>
    <dbReference type="NCBI Taxonomy" id="109634"/>
    <lineage>
        <taxon>Eukaryota</taxon>
        <taxon>Fungi</taxon>
        <taxon>Dikarya</taxon>
        <taxon>Basidiomycota</taxon>
        <taxon>Agaricomycotina</taxon>
        <taxon>Agaricomycetes</taxon>
        <taxon>Agaricomycetidae</taxon>
        <taxon>Agaricales</taxon>
        <taxon>Agaricineae</taxon>
        <taxon>Hymenogastraceae</taxon>
        <taxon>Gymnopilus</taxon>
    </lineage>
</organism>
<feature type="compositionally biased region" description="Polar residues" evidence="1">
    <location>
        <begin position="1"/>
        <end position="14"/>
    </location>
</feature>
<dbReference type="Proteomes" id="UP000724874">
    <property type="component" value="Unassembled WGS sequence"/>
</dbReference>
<dbReference type="OrthoDB" id="2418900at2759"/>
<evidence type="ECO:0000313" key="2">
    <source>
        <dbReference type="EMBL" id="KAF8900108.1"/>
    </source>
</evidence>
<dbReference type="Pfam" id="PF18759">
    <property type="entry name" value="Plavaka"/>
    <property type="match status" value="1"/>
</dbReference>
<dbReference type="AlphaFoldDB" id="A0A9P5NMD7"/>
<reference evidence="2" key="1">
    <citation type="submission" date="2020-11" db="EMBL/GenBank/DDBJ databases">
        <authorList>
            <consortium name="DOE Joint Genome Institute"/>
            <person name="Ahrendt S."/>
            <person name="Riley R."/>
            <person name="Andreopoulos W."/>
            <person name="LaButti K."/>
            <person name="Pangilinan J."/>
            <person name="Ruiz-duenas F.J."/>
            <person name="Barrasa J.M."/>
            <person name="Sanchez-Garcia M."/>
            <person name="Camarero S."/>
            <person name="Miyauchi S."/>
            <person name="Serrano A."/>
            <person name="Linde D."/>
            <person name="Babiker R."/>
            <person name="Drula E."/>
            <person name="Ayuso-Fernandez I."/>
            <person name="Pacheco R."/>
            <person name="Padilla G."/>
            <person name="Ferreira P."/>
            <person name="Barriuso J."/>
            <person name="Kellner H."/>
            <person name="Castanera R."/>
            <person name="Alfaro M."/>
            <person name="Ramirez L."/>
            <person name="Pisabarro A.G."/>
            <person name="Kuo A."/>
            <person name="Tritt A."/>
            <person name="Lipzen A."/>
            <person name="He G."/>
            <person name="Yan M."/>
            <person name="Ng V."/>
            <person name="Cullen D."/>
            <person name="Martin F."/>
            <person name="Rosso M.-N."/>
            <person name="Henrissat B."/>
            <person name="Hibbett D."/>
            <person name="Martinez A.T."/>
            <person name="Grigoriev I.V."/>
        </authorList>
    </citation>
    <scope>NUCLEOTIDE SEQUENCE</scope>
    <source>
        <strain evidence="2">AH 44721</strain>
    </source>
</reference>
<dbReference type="EMBL" id="JADNYJ010000049">
    <property type="protein sequence ID" value="KAF8900108.1"/>
    <property type="molecule type" value="Genomic_DNA"/>
</dbReference>
<gene>
    <name evidence="2" type="ORF">CPB84DRAFT_1847370</name>
</gene>
<feature type="region of interest" description="Disordered" evidence="1">
    <location>
        <begin position="1"/>
        <end position="28"/>
    </location>
</feature>
<comment type="caution">
    <text evidence="2">The sequence shown here is derived from an EMBL/GenBank/DDBJ whole genome shotgun (WGS) entry which is preliminary data.</text>
</comment>
<dbReference type="InterPro" id="IPR041078">
    <property type="entry name" value="Plavaka"/>
</dbReference>
<evidence type="ECO:0000256" key="1">
    <source>
        <dbReference type="SAM" id="MobiDB-lite"/>
    </source>
</evidence>
<name>A0A9P5NMD7_GYMJU</name>
<protein>
    <submittedName>
        <fullName evidence="2">Uncharacterized protein</fullName>
    </submittedName>
</protein>
<sequence>MESDENSNPGNDLAQSGVAGPGPSTAANTILCQTAGHHWRIFDDREDSRATVWTEGAGHVLRKDMPPKPMQDIRDEHGDVLMAEEGNAFYPFASELDWKVAQWAIKDRPGNNAFDRLLEIPGVRGRTSWLVIPQYTSTPSKVDSMPEKAGTWKTKLLSFKDQPGEKYTIRFRDPIEAIKSLWKDPELSPTMVFRPAKMYSDKEKKNRIFSEMWTSKWWHVCQSKLPLGATMAPVIIATDKTQLTQFSGSKSAYPIYLTIGNIPKAICRKPSKKACILIGYLSIDKID</sequence>